<dbReference type="PANTHER" id="PTHR42734">
    <property type="entry name" value="METAL TRANSPORT SYSTEM ATP-BINDING PROTEIN TM_0124-RELATED"/>
    <property type="match status" value="1"/>
</dbReference>
<sequence length="217" mass="22744">MAPTDTALAAHSICFAYDREDVLHDVSAQLFHGEVVAIAGANGAGKTTLLEILAGTRTPSSGRVIRHGDLALAVQRPTAPPSLPLTAADTVAIGTWKRGTRMSASTRRAAIADALGRVGMADHASRPLTALSGGQRQRVFLAQGIVRRPDILLLDEPAAGLDRESIDRTQQILAEEAARGAAVACVTHHDAAIASADRVILLDRGTLVPEQATLDGW</sequence>
<organism evidence="6 7">
    <name type="scientific">Microbacterium esteraromaticum</name>
    <dbReference type="NCBI Taxonomy" id="57043"/>
    <lineage>
        <taxon>Bacteria</taxon>
        <taxon>Bacillati</taxon>
        <taxon>Actinomycetota</taxon>
        <taxon>Actinomycetes</taxon>
        <taxon>Micrococcales</taxon>
        <taxon>Microbacteriaceae</taxon>
        <taxon>Microbacterium</taxon>
    </lineage>
</organism>
<dbReference type="SUPFAM" id="SSF52540">
    <property type="entry name" value="P-loop containing nucleoside triphosphate hydrolases"/>
    <property type="match status" value="1"/>
</dbReference>
<evidence type="ECO:0000256" key="3">
    <source>
        <dbReference type="ARBA" id="ARBA00022741"/>
    </source>
</evidence>
<dbReference type="InterPro" id="IPR017871">
    <property type="entry name" value="ABC_transporter-like_CS"/>
</dbReference>
<protein>
    <submittedName>
        <fullName evidence="6">ATP-binding cassette domain-containing protein</fullName>
    </submittedName>
</protein>
<dbReference type="GO" id="GO:0005524">
    <property type="term" value="F:ATP binding"/>
    <property type="evidence" value="ECO:0007669"/>
    <property type="project" value="UniProtKB-KW"/>
</dbReference>
<dbReference type="Proteomes" id="UP000664385">
    <property type="component" value="Unassembled WGS sequence"/>
</dbReference>
<comment type="similarity">
    <text evidence="1">Belongs to the ABC transporter superfamily.</text>
</comment>
<gene>
    <name evidence="6" type="ORF">JF543_04330</name>
</gene>
<dbReference type="PROSITE" id="PS00211">
    <property type="entry name" value="ABC_TRANSPORTER_1"/>
    <property type="match status" value="1"/>
</dbReference>
<evidence type="ECO:0000313" key="6">
    <source>
        <dbReference type="EMBL" id="MBN8205181.1"/>
    </source>
</evidence>
<proteinExistence type="inferred from homology"/>
<dbReference type="PANTHER" id="PTHR42734:SF5">
    <property type="entry name" value="IRON TRANSPORT SYSTEM ATP-BINDING PROTEIN HI_0361-RELATED"/>
    <property type="match status" value="1"/>
</dbReference>
<accession>A0A939DU10</accession>
<dbReference type="SMART" id="SM00382">
    <property type="entry name" value="AAA"/>
    <property type="match status" value="1"/>
</dbReference>
<evidence type="ECO:0000256" key="2">
    <source>
        <dbReference type="ARBA" id="ARBA00022448"/>
    </source>
</evidence>
<keyword evidence="3" id="KW-0547">Nucleotide-binding</keyword>
<name>A0A939DU10_9MICO</name>
<dbReference type="EMBL" id="JAEMWU010000001">
    <property type="protein sequence ID" value="MBN8205181.1"/>
    <property type="molecule type" value="Genomic_DNA"/>
</dbReference>
<keyword evidence="4 6" id="KW-0067">ATP-binding</keyword>
<dbReference type="InterPro" id="IPR027417">
    <property type="entry name" value="P-loop_NTPase"/>
</dbReference>
<reference evidence="6" key="1">
    <citation type="submission" date="2020-12" db="EMBL/GenBank/DDBJ databases">
        <title>PHA producing bacteria isolated from mangrove.</title>
        <authorList>
            <person name="Zheng W."/>
            <person name="Yu S."/>
            <person name="Huang Y."/>
        </authorList>
    </citation>
    <scope>NUCLEOTIDE SEQUENCE</scope>
    <source>
        <strain evidence="6">GN8-5</strain>
    </source>
</reference>
<dbReference type="InterPro" id="IPR003439">
    <property type="entry name" value="ABC_transporter-like_ATP-bd"/>
</dbReference>
<comment type="caution">
    <text evidence="6">The sequence shown here is derived from an EMBL/GenBank/DDBJ whole genome shotgun (WGS) entry which is preliminary data.</text>
</comment>
<evidence type="ECO:0000256" key="4">
    <source>
        <dbReference type="ARBA" id="ARBA00022840"/>
    </source>
</evidence>
<dbReference type="AlphaFoldDB" id="A0A939DU10"/>
<evidence type="ECO:0000259" key="5">
    <source>
        <dbReference type="PROSITE" id="PS50893"/>
    </source>
</evidence>
<dbReference type="InterPro" id="IPR050153">
    <property type="entry name" value="Metal_Ion_Import_ABC"/>
</dbReference>
<dbReference type="InterPro" id="IPR003593">
    <property type="entry name" value="AAA+_ATPase"/>
</dbReference>
<dbReference type="Pfam" id="PF00005">
    <property type="entry name" value="ABC_tran"/>
    <property type="match status" value="1"/>
</dbReference>
<keyword evidence="2" id="KW-0813">Transport</keyword>
<dbReference type="Gene3D" id="3.40.50.300">
    <property type="entry name" value="P-loop containing nucleotide triphosphate hydrolases"/>
    <property type="match status" value="1"/>
</dbReference>
<dbReference type="RefSeq" id="WP_206822818.1">
    <property type="nucleotide sequence ID" value="NZ_JAEMWU010000001.1"/>
</dbReference>
<dbReference type="GO" id="GO:0016887">
    <property type="term" value="F:ATP hydrolysis activity"/>
    <property type="evidence" value="ECO:0007669"/>
    <property type="project" value="InterPro"/>
</dbReference>
<feature type="domain" description="ABC transporter" evidence="5">
    <location>
        <begin position="8"/>
        <end position="214"/>
    </location>
</feature>
<evidence type="ECO:0000256" key="1">
    <source>
        <dbReference type="ARBA" id="ARBA00005417"/>
    </source>
</evidence>
<dbReference type="PROSITE" id="PS50893">
    <property type="entry name" value="ABC_TRANSPORTER_2"/>
    <property type="match status" value="1"/>
</dbReference>
<evidence type="ECO:0000313" key="7">
    <source>
        <dbReference type="Proteomes" id="UP000664385"/>
    </source>
</evidence>